<dbReference type="RefSeq" id="WP_215617018.1">
    <property type="nucleotide sequence ID" value="NZ_JADOER010000004.1"/>
</dbReference>
<evidence type="ECO:0000256" key="5">
    <source>
        <dbReference type="ARBA" id="ARBA00023034"/>
    </source>
</evidence>
<reference evidence="8 9" key="1">
    <citation type="journal article" date="2021" name="Mar. Drugs">
        <title>Genome Reduction and Secondary Metabolism of the Marine Sponge-Associated Cyanobacterium Leptothoe.</title>
        <authorList>
            <person name="Konstantinou D."/>
            <person name="Popin R.V."/>
            <person name="Fewer D.P."/>
            <person name="Sivonen K."/>
            <person name="Gkelis S."/>
        </authorList>
    </citation>
    <scope>NUCLEOTIDE SEQUENCE [LARGE SCALE GENOMIC DNA]</scope>
    <source>
        <strain evidence="8 9">TAU-MAC 1615</strain>
    </source>
</reference>
<dbReference type="InterPro" id="IPR018011">
    <property type="entry name" value="Carb_sulfotrans_8-10"/>
</dbReference>
<evidence type="ECO:0000313" key="8">
    <source>
        <dbReference type="EMBL" id="MBT9311110.1"/>
    </source>
</evidence>
<sequence>MTFISNSKKFVFVHLHKCGGTSIERALDQETQWNDIVLGSTKYGEKIQKVYEKKFGIYKHSSAAEIKSLMGDEVWDNYFTFSIVRHPIDRMVSFYEYLKTYYLGGPRGAAIKMMYTMDQVSSIPEPLTKLPKLYDAFRWPGIVACLNSGSVSEFIHSEKCWQSYGTMSQFHQLADEDGKELLVDYVGRLEDINADWDHVCNKIGLSVTLPHANKSKRKYKDWKKYFSLDDLNFLEVKYKEDMERFSYTI</sequence>
<keyword evidence="6" id="KW-0472">Membrane</keyword>
<dbReference type="Pfam" id="PF03567">
    <property type="entry name" value="Sulfotransfer_2"/>
    <property type="match status" value="1"/>
</dbReference>
<dbReference type="InterPro" id="IPR027417">
    <property type="entry name" value="P-loop_NTPase"/>
</dbReference>
<evidence type="ECO:0000256" key="2">
    <source>
        <dbReference type="ARBA" id="ARBA00022679"/>
    </source>
</evidence>
<keyword evidence="9" id="KW-1185">Reference proteome</keyword>
<keyword evidence="2" id="KW-0808">Transferase</keyword>
<keyword evidence="7" id="KW-0325">Glycoprotein</keyword>
<organism evidence="8 9">
    <name type="scientific">Leptothoe kymatousa TAU-MAC 1615</name>
    <dbReference type="NCBI Taxonomy" id="2364775"/>
    <lineage>
        <taxon>Bacteria</taxon>
        <taxon>Bacillati</taxon>
        <taxon>Cyanobacteriota</taxon>
        <taxon>Cyanophyceae</taxon>
        <taxon>Nodosilineales</taxon>
        <taxon>Cymatolegaceae</taxon>
        <taxon>Leptothoe</taxon>
        <taxon>Leptothoe kymatousa</taxon>
    </lineage>
</organism>
<dbReference type="PANTHER" id="PTHR12137:SF54">
    <property type="entry name" value="CARBOHYDRATE SULFOTRANSFERASE"/>
    <property type="match status" value="1"/>
</dbReference>
<dbReference type="SUPFAM" id="SSF52540">
    <property type="entry name" value="P-loop containing nucleoside triphosphate hydrolases"/>
    <property type="match status" value="1"/>
</dbReference>
<keyword evidence="4" id="KW-1133">Transmembrane helix</keyword>
<evidence type="ECO:0000256" key="3">
    <source>
        <dbReference type="ARBA" id="ARBA00022692"/>
    </source>
</evidence>
<evidence type="ECO:0000256" key="1">
    <source>
        <dbReference type="ARBA" id="ARBA00004323"/>
    </source>
</evidence>
<dbReference type="EMBL" id="JADOER010000004">
    <property type="protein sequence ID" value="MBT9311110.1"/>
    <property type="molecule type" value="Genomic_DNA"/>
</dbReference>
<dbReference type="Gene3D" id="3.40.50.300">
    <property type="entry name" value="P-loop containing nucleotide triphosphate hydrolases"/>
    <property type="match status" value="1"/>
</dbReference>
<keyword evidence="5" id="KW-0333">Golgi apparatus</keyword>
<name>A0ABS5Y292_9CYAN</name>
<dbReference type="Proteomes" id="UP001196661">
    <property type="component" value="Unassembled WGS sequence"/>
</dbReference>
<dbReference type="PANTHER" id="PTHR12137">
    <property type="entry name" value="CARBOHYDRATE SULFOTRANSFERASE"/>
    <property type="match status" value="1"/>
</dbReference>
<gene>
    <name evidence="8" type="ORF">IXB28_02735</name>
</gene>
<comment type="caution">
    <text evidence="8">The sequence shown here is derived from an EMBL/GenBank/DDBJ whole genome shotgun (WGS) entry which is preliminary data.</text>
</comment>
<evidence type="ECO:0000256" key="6">
    <source>
        <dbReference type="ARBA" id="ARBA00023136"/>
    </source>
</evidence>
<proteinExistence type="predicted"/>
<dbReference type="InterPro" id="IPR005331">
    <property type="entry name" value="Sulfotransferase"/>
</dbReference>
<accession>A0ABS5Y292</accession>
<protein>
    <submittedName>
        <fullName evidence="8">Sulfotransferase family 2 domain-containing protein</fullName>
    </submittedName>
</protein>
<evidence type="ECO:0000256" key="7">
    <source>
        <dbReference type="ARBA" id="ARBA00023180"/>
    </source>
</evidence>
<comment type="subcellular location">
    <subcellularLocation>
        <location evidence="1">Golgi apparatus membrane</location>
        <topology evidence="1">Single-pass type II membrane protein</topology>
    </subcellularLocation>
</comment>
<evidence type="ECO:0000313" key="9">
    <source>
        <dbReference type="Proteomes" id="UP001196661"/>
    </source>
</evidence>
<evidence type="ECO:0000256" key="4">
    <source>
        <dbReference type="ARBA" id="ARBA00022989"/>
    </source>
</evidence>
<keyword evidence="3" id="KW-0812">Transmembrane</keyword>